<organism evidence="1 2">
    <name type="scientific">Teladorsagia circumcincta</name>
    <name type="common">Brown stomach worm</name>
    <name type="synonym">Ostertagia circumcincta</name>
    <dbReference type="NCBI Taxonomy" id="45464"/>
    <lineage>
        <taxon>Eukaryota</taxon>
        <taxon>Metazoa</taxon>
        <taxon>Ecdysozoa</taxon>
        <taxon>Nematoda</taxon>
        <taxon>Chromadorea</taxon>
        <taxon>Rhabditida</taxon>
        <taxon>Rhabditina</taxon>
        <taxon>Rhabditomorpha</taxon>
        <taxon>Strongyloidea</taxon>
        <taxon>Trichostrongylidae</taxon>
        <taxon>Teladorsagia</taxon>
    </lineage>
</organism>
<protein>
    <submittedName>
        <fullName evidence="1">Surfactant protein B</fullName>
    </submittedName>
</protein>
<reference evidence="1 2" key="1">
    <citation type="submission" date="2015-09" db="EMBL/GenBank/DDBJ databases">
        <title>Draft genome of the parasitic nematode Teladorsagia circumcincta isolate WARC Sus (inbred).</title>
        <authorList>
            <person name="Mitreva M."/>
        </authorList>
    </citation>
    <scope>NUCLEOTIDE SEQUENCE [LARGE SCALE GENOMIC DNA]</scope>
    <source>
        <strain evidence="1 2">S</strain>
    </source>
</reference>
<sequence length="126" mass="14246">MTMMILIDRRAILLETNVYLMMRDGVRHQELSRSASMKIPFAPAILLCLLFSTGSCKKCKEAKCSECETFMALSSWFEHGVEEVKAHCDKEKDPCAKQICDKITPHVDKLKKKVSPKEVCKASGFC</sequence>
<evidence type="ECO:0000313" key="1">
    <source>
        <dbReference type="EMBL" id="PIO71050.1"/>
    </source>
</evidence>
<proteinExistence type="predicted"/>
<evidence type="ECO:0000313" key="2">
    <source>
        <dbReference type="Proteomes" id="UP000230423"/>
    </source>
</evidence>
<gene>
    <name evidence="1" type="ORF">TELCIR_07061</name>
</gene>
<keyword evidence="2" id="KW-1185">Reference proteome</keyword>
<dbReference type="Proteomes" id="UP000230423">
    <property type="component" value="Unassembled WGS sequence"/>
</dbReference>
<dbReference type="EMBL" id="KZ346074">
    <property type="protein sequence ID" value="PIO71050.1"/>
    <property type="molecule type" value="Genomic_DNA"/>
</dbReference>
<dbReference type="AlphaFoldDB" id="A0A2G9UNK5"/>
<name>A0A2G9UNK5_TELCI</name>
<accession>A0A2G9UNK5</accession>